<name>A0A0P4XG24_9CRUS</name>
<dbReference type="Proteomes" id="UP000076858">
    <property type="component" value="Unassembled WGS sequence"/>
</dbReference>
<accession>A0A0P4XG24</accession>
<reference evidence="1" key="1">
    <citation type="submission" date="2015-10" db="EMBL/GenBank/DDBJ databases">
        <title>Daphnia magna gene sets from two clonal populations assembled and annotated with EvidentialGene.</title>
        <authorList>
            <person name="Gilbert D."/>
            <person name="Podicheti R."/>
            <person name="Orsini L."/>
            <person name="Colbourne J."/>
            <person name="Pfrender M."/>
        </authorList>
    </citation>
    <scope>NUCLEOTIDE SEQUENCE</scope>
</reference>
<dbReference type="AlphaFoldDB" id="A0A0P4XG24"/>
<protein>
    <submittedName>
        <fullName evidence="1">Uncharacterized protein</fullName>
    </submittedName>
</protein>
<dbReference type="EMBL" id="LRGB01001545">
    <property type="protein sequence ID" value="KZS11817.1"/>
    <property type="molecule type" value="Genomic_DNA"/>
</dbReference>
<reference evidence="1" key="2">
    <citation type="submission" date="2015-10" db="EMBL/GenBank/DDBJ databases">
        <authorList>
            <person name="Gilbert D.G."/>
        </authorList>
    </citation>
    <scope>NUCLEOTIDE SEQUENCE</scope>
</reference>
<dbReference type="EMBL" id="GDIP01241638">
    <property type="protein sequence ID" value="JAI81763.1"/>
    <property type="molecule type" value="Transcribed_RNA"/>
</dbReference>
<reference evidence="2 3" key="3">
    <citation type="submission" date="2016-03" db="EMBL/GenBank/DDBJ databases">
        <title>EvidentialGene: Evidence-directed Construction of Genes on Genomes.</title>
        <authorList>
            <person name="Gilbert D.G."/>
            <person name="Choi J.-H."/>
            <person name="Mockaitis K."/>
            <person name="Colbourne J."/>
            <person name="Pfrender M."/>
        </authorList>
    </citation>
    <scope>NUCLEOTIDE SEQUENCE [LARGE SCALE GENOMIC DNA]</scope>
    <source>
        <strain evidence="2 3">Xinb3</strain>
        <tissue evidence="2">Complete organism</tissue>
    </source>
</reference>
<proteinExistence type="predicted"/>
<evidence type="ECO:0000313" key="1">
    <source>
        <dbReference type="EMBL" id="JAI81763.1"/>
    </source>
</evidence>
<sequence>MTTHRRIKKKKRKSPMMIERGRDKELEEIFNAGNEEKETAGKCVIVYSFYWQMCRHDRQTASALGGVSFHLSMPRRQQRAN</sequence>
<evidence type="ECO:0000313" key="2">
    <source>
        <dbReference type="EMBL" id="KZS11817.1"/>
    </source>
</evidence>
<organism evidence="1">
    <name type="scientific">Daphnia magna</name>
    <dbReference type="NCBI Taxonomy" id="35525"/>
    <lineage>
        <taxon>Eukaryota</taxon>
        <taxon>Metazoa</taxon>
        <taxon>Ecdysozoa</taxon>
        <taxon>Arthropoda</taxon>
        <taxon>Crustacea</taxon>
        <taxon>Branchiopoda</taxon>
        <taxon>Diplostraca</taxon>
        <taxon>Cladocera</taxon>
        <taxon>Anomopoda</taxon>
        <taxon>Daphniidae</taxon>
        <taxon>Daphnia</taxon>
    </lineage>
</organism>
<keyword evidence="3" id="KW-1185">Reference proteome</keyword>
<gene>
    <name evidence="2" type="ORF">APZ42_023410</name>
</gene>
<evidence type="ECO:0000313" key="3">
    <source>
        <dbReference type="Proteomes" id="UP000076858"/>
    </source>
</evidence>